<feature type="transmembrane region" description="Helical" evidence="2">
    <location>
        <begin position="157"/>
        <end position="177"/>
    </location>
</feature>
<reference evidence="3 4" key="1">
    <citation type="journal article" date="2019" name="Int. J. Syst. Evol. Microbiol.">
        <title>The Global Catalogue of Microorganisms (GCM) 10K type strain sequencing project: providing services to taxonomists for standard genome sequencing and annotation.</title>
        <authorList>
            <consortium name="The Broad Institute Genomics Platform"/>
            <consortium name="The Broad Institute Genome Sequencing Center for Infectious Disease"/>
            <person name="Wu L."/>
            <person name="Ma J."/>
        </authorList>
    </citation>
    <scope>NUCLEOTIDE SEQUENCE [LARGE SCALE GENOMIC DNA]</scope>
    <source>
        <strain evidence="3 4">JCM 16014</strain>
    </source>
</reference>
<keyword evidence="2" id="KW-0812">Transmembrane</keyword>
<keyword evidence="2" id="KW-1133">Transmembrane helix</keyword>
<protein>
    <recommendedName>
        <fullName evidence="5">Peptidase M50 domain-containing protein</fullName>
    </recommendedName>
</protein>
<keyword evidence="2" id="KW-0472">Membrane</keyword>
<feature type="region of interest" description="Disordered" evidence="1">
    <location>
        <begin position="204"/>
        <end position="223"/>
    </location>
</feature>
<evidence type="ECO:0000313" key="4">
    <source>
        <dbReference type="Proteomes" id="UP001500751"/>
    </source>
</evidence>
<gene>
    <name evidence="3" type="ORF">GCM10009839_26630</name>
</gene>
<dbReference type="RefSeq" id="WP_344665865.1">
    <property type="nucleotide sequence ID" value="NZ_BAAAQN010000012.1"/>
</dbReference>
<dbReference type="CDD" id="cd05709">
    <property type="entry name" value="S2P-M50"/>
    <property type="match status" value="1"/>
</dbReference>
<accession>A0ABN2U1R2</accession>
<feature type="transmembrane region" description="Helical" evidence="2">
    <location>
        <begin position="27"/>
        <end position="44"/>
    </location>
</feature>
<dbReference type="EMBL" id="BAAAQN010000012">
    <property type="protein sequence ID" value="GAA2026778.1"/>
    <property type="molecule type" value="Genomic_DNA"/>
</dbReference>
<feature type="transmembrane region" description="Helical" evidence="2">
    <location>
        <begin position="120"/>
        <end position="145"/>
    </location>
</feature>
<sequence length="428" mass="43982">MSSVIGGTGSGRMVVVGATTGLARVKIAVGVVAQVVWFTVLLLREVTPVREHRGDGIFLVFVGGCVAAILITAVVHEVGHAVAALLMGLPIAHFSVVNVRRSKGGAPPHVGVRPRNVDAVTLPVRMAVVVAGGPVAGLVQGAVFLALADAPGRSARWHFLLLLPMANGVIAGVGNLIPGGVYRGFLDDGSQLVRWLTRPAEMRARLRGGGPRPEPGPRPGVDQAAGLEASKEAWRRINKVIAERLQGKLPDPEELAGISALAEFGYARVPSVLFARSTLALVRVMQERAVEARALLVGTELEPAGGAHQEIAFAVRAMAEASLNDAAQGRRLIESARRVGGAEQQPLVRLAELFVEACDRAMKRAAEAAAVAAEAAAAGTPGAGTPEAGTPEAAEPRAAPPEAGTPQADTTEANGPEAAAPGAAATES</sequence>
<evidence type="ECO:0000256" key="1">
    <source>
        <dbReference type="SAM" id="MobiDB-lite"/>
    </source>
</evidence>
<comment type="caution">
    <text evidence="3">The sequence shown here is derived from an EMBL/GenBank/DDBJ whole genome shotgun (WGS) entry which is preliminary data.</text>
</comment>
<name>A0ABN2U1R2_9ACTN</name>
<organism evidence="3 4">
    <name type="scientific">Catenulispora yoronensis</name>
    <dbReference type="NCBI Taxonomy" id="450799"/>
    <lineage>
        <taxon>Bacteria</taxon>
        <taxon>Bacillati</taxon>
        <taxon>Actinomycetota</taxon>
        <taxon>Actinomycetes</taxon>
        <taxon>Catenulisporales</taxon>
        <taxon>Catenulisporaceae</taxon>
        <taxon>Catenulispora</taxon>
    </lineage>
</organism>
<evidence type="ECO:0008006" key="5">
    <source>
        <dbReference type="Google" id="ProtNLM"/>
    </source>
</evidence>
<proteinExistence type="predicted"/>
<feature type="transmembrane region" description="Helical" evidence="2">
    <location>
        <begin position="56"/>
        <end position="75"/>
    </location>
</feature>
<dbReference type="Proteomes" id="UP001500751">
    <property type="component" value="Unassembled WGS sequence"/>
</dbReference>
<evidence type="ECO:0000256" key="2">
    <source>
        <dbReference type="SAM" id="Phobius"/>
    </source>
</evidence>
<feature type="region of interest" description="Disordered" evidence="1">
    <location>
        <begin position="376"/>
        <end position="428"/>
    </location>
</feature>
<evidence type="ECO:0000313" key="3">
    <source>
        <dbReference type="EMBL" id="GAA2026778.1"/>
    </source>
</evidence>
<keyword evidence="4" id="KW-1185">Reference proteome</keyword>